<evidence type="ECO:0000256" key="6">
    <source>
        <dbReference type="ARBA" id="ARBA00023136"/>
    </source>
</evidence>
<dbReference type="InterPro" id="IPR003609">
    <property type="entry name" value="Pan_app"/>
</dbReference>
<feature type="transmembrane region" description="Helical" evidence="7">
    <location>
        <begin position="49"/>
        <end position="69"/>
    </location>
</feature>
<dbReference type="GO" id="GO:0016020">
    <property type="term" value="C:membrane"/>
    <property type="evidence" value="ECO:0007669"/>
    <property type="project" value="UniProtKB-SubCell"/>
</dbReference>
<evidence type="ECO:0000259" key="9">
    <source>
        <dbReference type="Pfam" id="PF23452"/>
    </source>
</evidence>
<evidence type="ECO:0008006" key="12">
    <source>
        <dbReference type="Google" id="ProtNLM"/>
    </source>
</evidence>
<dbReference type="PANTHER" id="PTHR31485">
    <property type="entry name" value="PEPTIDYL SERINE ALPHA-GALACTOSYLTRANSFERASE"/>
    <property type="match status" value="1"/>
</dbReference>
<organism evidence="10 11">
    <name type="scientific">Apatococcus lobatus</name>
    <dbReference type="NCBI Taxonomy" id="904363"/>
    <lineage>
        <taxon>Eukaryota</taxon>
        <taxon>Viridiplantae</taxon>
        <taxon>Chlorophyta</taxon>
        <taxon>core chlorophytes</taxon>
        <taxon>Trebouxiophyceae</taxon>
        <taxon>Chlorellales</taxon>
        <taxon>Chlorellaceae</taxon>
        <taxon>Apatococcus</taxon>
    </lineage>
</organism>
<keyword evidence="4 7" id="KW-0812">Transmembrane</keyword>
<evidence type="ECO:0000256" key="4">
    <source>
        <dbReference type="ARBA" id="ARBA00022692"/>
    </source>
</evidence>
<evidence type="ECO:0000256" key="3">
    <source>
        <dbReference type="ARBA" id="ARBA00022679"/>
    </source>
</evidence>
<evidence type="ECO:0000313" key="10">
    <source>
        <dbReference type="EMBL" id="KAK9831741.1"/>
    </source>
</evidence>
<keyword evidence="5 7" id="KW-1133">Transmembrane helix</keyword>
<accession>A0AAW1RDV6</accession>
<proteinExistence type="predicted"/>
<dbReference type="AlphaFoldDB" id="A0AAW1RDV6"/>
<evidence type="ECO:0000313" key="11">
    <source>
        <dbReference type="Proteomes" id="UP001438707"/>
    </source>
</evidence>
<reference evidence="10 11" key="1">
    <citation type="journal article" date="2024" name="Nat. Commun.">
        <title>Phylogenomics reveals the evolutionary origins of lichenization in chlorophyte algae.</title>
        <authorList>
            <person name="Puginier C."/>
            <person name="Libourel C."/>
            <person name="Otte J."/>
            <person name="Skaloud P."/>
            <person name="Haon M."/>
            <person name="Grisel S."/>
            <person name="Petersen M."/>
            <person name="Berrin J.G."/>
            <person name="Delaux P.M."/>
            <person name="Dal Grande F."/>
            <person name="Keller J."/>
        </authorList>
    </citation>
    <scope>NUCLEOTIDE SEQUENCE [LARGE SCALE GENOMIC DNA]</scope>
    <source>
        <strain evidence="10 11">SAG 2145</strain>
    </source>
</reference>
<dbReference type="PANTHER" id="PTHR31485:SF4">
    <property type="entry name" value="HYDROXYPROLINE O-ARABINOSYLTRANSFERASE RDN1"/>
    <property type="match status" value="1"/>
</dbReference>
<evidence type="ECO:0000256" key="2">
    <source>
        <dbReference type="ARBA" id="ARBA00022676"/>
    </source>
</evidence>
<dbReference type="Pfam" id="PF14295">
    <property type="entry name" value="PAN_4"/>
    <property type="match status" value="1"/>
</dbReference>
<keyword evidence="2" id="KW-0328">Glycosyltransferase</keyword>
<feature type="domain" description="Hydroxyproline O-arabinosyltransferase-like" evidence="9">
    <location>
        <begin position="208"/>
        <end position="511"/>
    </location>
</feature>
<evidence type="ECO:0000259" key="8">
    <source>
        <dbReference type="Pfam" id="PF14295"/>
    </source>
</evidence>
<sequence length="529" mass="59333">MMETAKEQKTTLPGMLRDWKDSSQQEAPVMRTRSVLKAKGGSGFFRPSFVLTAAITSALVTTILCIRYIKRAEVGYSSLQGGAVTRLLSEHLASSQEHCEALEHTEYWGDVVRWGDRFKKATAQECCQACRAHLPPKPEDRTCNVWVHCGDVAICGGYHQQCWLKHLPHADGIAPKAEGPHVPWTSGIVRPSVDDAAQVAAQAGHRAFHVVISASGPAVHWQSRVCHFQYKRVKAVCEAAGKCEMGGFTRLLHEGKADELMREIPTFVADPLPADQAPDDGFVVLNRPYAFLQWVQQTTIPERYVLMSEPDHLWIKPLSNIMLGERPIAFPFFYIEPWKDEFMPVTTKHLGPLSKRQAEEIAPIGNAPTLLSWRDLKKVCPQWLNTSLAIYNDKESRAAWGWVQEMYGFTLAAYAVGLGHVDLYRNLMSQPPWDSDAERFNILHYTYGMDYALNGTFTPGIMGEWRFDKRSYGQSPPPRNLAEPPVGMKNDLVRSLIAIINEATATIPGWDDYVISGRALQTWDGRLPS</sequence>
<keyword evidence="3" id="KW-0808">Transferase</keyword>
<dbReference type="Gene3D" id="3.50.4.10">
    <property type="entry name" value="Hepatocyte Growth Factor"/>
    <property type="match status" value="1"/>
</dbReference>
<feature type="domain" description="Apple" evidence="8">
    <location>
        <begin position="105"/>
        <end position="165"/>
    </location>
</feature>
<evidence type="ECO:0000256" key="5">
    <source>
        <dbReference type="ARBA" id="ARBA00022989"/>
    </source>
</evidence>
<keyword evidence="6 7" id="KW-0472">Membrane</keyword>
<dbReference type="Pfam" id="PF23452">
    <property type="entry name" value="HPAT"/>
    <property type="match status" value="1"/>
</dbReference>
<comment type="caution">
    <text evidence="10">The sequence shown here is derived from an EMBL/GenBank/DDBJ whole genome shotgun (WGS) entry which is preliminary data.</text>
</comment>
<dbReference type="Proteomes" id="UP001438707">
    <property type="component" value="Unassembled WGS sequence"/>
</dbReference>
<evidence type="ECO:0000256" key="7">
    <source>
        <dbReference type="SAM" id="Phobius"/>
    </source>
</evidence>
<dbReference type="InterPro" id="IPR044845">
    <property type="entry name" value="HPAT/SRGT1-like"/>
</dbReference>
<comment type="subcellular location">
    <subcellularLocation>
        <location evidence="1">Membrane</location>
        <topology evidence="1">Single-pass membrane protein</topology>
    </subcellularLocation>
</comment>
<dbReference type="InterPro" id="IPR056508">
    <property type="entry name" value="HPAT-like"/>
</dbReference>
<evidence type="ECO:0000256" key="1">
    <source>
        <dbReference type="ARBA" id="ARBA00004167"/>
    </source>
</evidence>
<keyword evidence="11" id="KW-1185">Reference proteome</keyword>
<name>A0AAW1RDV6_9CHLO</name>
<dbReference type="GO" id="GO:0016757">
    <property type="term" value="F:glycosyltransferase activity"/>
    <property type="evidence" value="ECO:0007669"/>
    <property type="project" value="UniProtKB-KW"/>
</dbReference>
<dbReference type="EMBL" id="JALJOS010000013">
    <property type="protein sequence ID" value="KAK9831741.1"/>
    <property type="molecule type" value="Genomic_DNA"/>
</dbReference>
<gene>
    <name evidence="10" type="ORF">WJX74_007749</name>
</gene>
<protein>
    <recommendedName>
        <fullName evidence="12">Apple domain-containing protein</fullName>
    </recommendedName>
</protein>